<keyword evidence="3" id="KW-0687">Ribonucleoprotein</keyword>
<name>A0A8J6GIT4_MICOH</name>
<dbReference type="GO" id="GO:0000027">
    <property type="term" value="P:ribosomal large subunit assembly"/>
    <property type="evidence" value="ECO:0007669"/>
    <property type="project" value="TreeGrafter"/>
</dbReference>
<dbReference type="PRINTS" id="PR00058">
    <property type="entry name" value="RIBOSOMALL5"/>
</dbReference>
<dbReference type="GO" id="GO:0006412">
    <property type="term" value="P:translation"/>
    <property type="evidence" value="ECO:0007669"/>
    <property type="project" value="InterPro"/>
</dbReference>
<comment type="similarity">
    <text evidence="1">Belongs to the universal ribosomal protein uL18 family.</text>
</comment>
<dbReference type="PANTHER" id="PTHR23410:SF12">
    <property type="entry name" value="LARGE RIBOSOMAL SUBUNIT PROTEIN UL18"/>
    <property type="match status" value="1"/>
</dbReference>
<reference evidence="6" key="1">
    <citation type="submission" date="2020-03" db="EMBL/GenBank/DDBJ databases">
        <title>Studies in the Genomics of Life Span.</title>
        <authorList>
            <person name="Glass D."/>
        </authorList>
    </citation>
    <scope>NUCLEOTIDE SEQUENCE</scope>
    <source>
        <strain evidence="6">LTLLF</strain>
        <tissue evidence="6">Muscle</tissue>
    </source>
</reference>
<dbReference type="InterPro" id="IPR005485">
    <property type="entry name" value="Rbsml_uL18_euk_arch"/>
</dbReference>
<organism evidence="6 7">
    <name type="scientific">Microtus ochrogaster</name>
    <name type="common">Prairie vole</name>
    <dbReference type="NCBI Taxonomy" id="79684"/>
    <lineage>
        <taxon>Eukaryota</taxon>
        <taxon>Metazoa</taxon>
        <taxon>Chordata</taxon>
        <taxon>Craniata</taxon>
        <taxon>Vertebrata</taxon>
        <taxon>Euteleostomi</taxon>
        <taxon>Mammalia</taxon>
        <taxon>Eutheria</taxon>
        <taxon>Euarchontoglires</taxon>
        <taxon>Glires</taxon>
        <taxon>Rodentia</taxon>
        <taxon>Myomorpha</taxon>
        <taxon>Muroidea</taxon>
        <taxon>Cricetidae</taxon>
        <taxon>Arvicolinae</taxon>
        <taxon>Microtus</taxon>
    </lineage>
</organism>
<dbReference type="GO" id="GO:0008097">
    <property type="term" value="F:5S rRNA binding"/>
    <property type="evidence" value="ECO:0007669"/>
    <property type="project" value="InterPro"/>
</dbReference>
<dbReference type="GO" id="GO:0003735">
    <property type="term" value="F:structural constituent of ribosome"/>
    <property type="evidence" value="ECO:0007669"/>
    <property type="project" value="InterPro"/>
</dbReference>
<sequence>MGFVEVVKNDTCFKRHQVRFRRRREGKTGYYARKGLVIQDKNKYNTPKYRTIVLVTNRNPICQIAYAHIEGDVIICAPYAQELPKYSVKAGPTKYAAAYCTGLLLVCRLLSRFCMDKICEGQVEVTEMNTLWKTLLVSLAPSLAIWMQVLPELRSSFGGPEGSCGWRLVYSS</sequence>
<gene>
    <name evidence="6" type="ORF">LTLLF_154705</name>
</gene>
<evidence type="ECO:0000256" key="4">
    <source>
        <dbReference type="ARBA" id="ARBA00035197"/>
    </source>
</evidence>
<dbReference type="InterPro" id="IPR057268">
    <property type="entry name" value="Ribosomal_L18"/>
</dbReference>
<dbReference type="Gene3D" id="3.30.420.100">
    <property type="match status" value="1"/>
</dbReference>
<proteinExistence type="inferred from homology"/>
<evidence type="ECO:0000256" key="2">
    <source>
        <dbReference type="ARBA" id="ARBA00022980"/>
    </source>
</evidence>
<evidence type="ECO:0000256" key="1">
    <source>
        <dbReference type="ARBA" id="ARBA00007116"/>
    </source>
</evidence>
<accession>A0A8J6GIT4</accession>
<dbReference type="AlphaFoldDB" id="A0A8J6GIT4"/>
<dbReference type="Proteomes" id="UP000710432">
    <property type="component" value="Unassembled WGS sequence"/>
</dbReference>
<dbReference type="Pfam" id="PF17144">
    <property type="entry name" value="Ribosomal_L5e"/>
    <property type="match status" value="1"/>
</dbReference>
<dbReference type="SUPFAM" id="SSF53137">
    <property type="entry name" value="Translational machinery components"/>
    <property type="match status" value="1"/>
</dbReference>
<dbReference type="EMBL" id="JAATJU010022495">
    <property type="protein sequence ID" value="KAH0510528.1"/>
    <property type="molecule type" value="Genomic_DNA"/>
</dbReference>
<protein>
    <recommendedName>
        <fullName evidence="4">Large ribosomal subunit protein uL18</fullName>
    </recommendedName>
    <alternativeName>
        <fullName evidence="5">60S ribosomal protein L5</fullName>
    </alternativeName>
</protein>
<comment type="caution">
    <text evidence="6">The sequence shown here is derived from an EMBL/GenBank/DDBJ whole genome shotgun (WGS) entry which is preliminary data.</text>
</comment>
<dbReference type="CDD" id="cd00432">
    <property type="entry name" value="Ribosomal_L18_L5e"/>
    <property type="match status" value="1"/>
</dbReference>
<dbReference type="GO" id="GO:0022625">
    <property type="term" value="C:cytosolic large ribosomal subunit"/>
    <property type="evidence" value="ECO:0007669"/>
    <property type="project" value="TreeGrafter"/>
</dbReference>
<evidence type="ECO:0000256" key="3">
    <source>
        <dbReference type="ARBA" id="ARBA00023274"/>
    </source>
</evidence>
<evidence type="ECO:0000313" key="6">
    <source>
        <dbReference type="EMBL" id="KAH0510528.1"/>
    </source>
</evidence>
<evidence type="ECO:0000256" key="5">
    <source>
        <dbReference type="ARBA" id="ARBA00035352"/>
    </source>
</evidence>
<evidence type="ECO:0000313" key="7">
    <source>
        <dbReference type="Proteomes" id="UP000710432"/>
    </source>
</evidence>
<dbReference type="PANTHER" id="PTHR23410">
    <property type="entry name" value="RIBOSOMAL PROTEIN L5-RELATED"/>
    <property type="match status" value="1"/>
</dbReference>
<keyword evidence="2 6" id="KW-0689">Ribosomal protein</keyword>